<dbReference type="PANTHER" id="PTHR44688">
    <property type="entry name" value="DNA-BINDING TRANSCRIPTIONAL ACTIVATOR DEVR_DOSR"/>
    <property type="match status" value="1"/>
</dbReference>
<evidence type="ECO:0000256" key="3">
    <source>
        <dbReference type="ARBA" id="ARBA00023163"/>
    </source>
</evidence>
<keyword evidence="3" id="KW-0804">Transcription</keyword>
<dbReference type="InterPro" id="IPR059106">
    <property type="entry name" value="WHD_MalT"/>
</dbReference>
<dbReference type="Proteomes" id="UP000004508">
    <property type="component" value="Unassembled WGS sequence"/>
</dbReference>
<gene>
    <name evidence="5" type="ORF">Krac_5201</name>
</gene>
<evidence type="ECO:0000313" key="6">
    <source>
        <dbReference type="Proteomes" id="UP000004508"/>
    </source>
</evidence>
<keyword evidence="1" id="KW-0805">Transcription regulation</keyword>
<accession>D6TV79</accession>
<dbReference type="RefSeq" id="WP_007915468.1">
    <property type="nucleotide sequence ID" value="NZ_ADVG01000003.1"/>
</dbReference>
<dbReference type="InterPro" id="IPR041617">
    <property type="entry name" value="TPR_MalT"/>
</dbReference>
<dbReference type="SMART" id="SM00028">
    <property type="entry name" value="TPR"/>
    <property type="match status" value="5"/>
</dbReference>
<dbReference type="Gene3D" id="1.25.40.10">
    <property type="entry name" value="Tetratricopeptide repeat domain"/>
    <property type="match status" value="1"/>
</dbReference>
<dbReference type="PANTHER" id="PTHR44688:SF16">
    <property type="entry name" value="DNA-BINDING TRANSCRIPTIONAL ACTIVATOR DEVR_DOSR"/>
    <property type="match status" value="1"/>
</dbReference>
<dbReference type="Pfam" id="PF25873">
    <property type="entry name" value="WHD_MalT"/>
    <property type="match status" value="1"/>
</dbReference>
<protein>
    <submittedName>
        <fullName evidence="5">ATP-dependent transcriptional regulator, MalT-like, LuxR family</fullName>
    </submittedName>
</protein>
<dbReference type="PROSITE" id="PS50043">
    <property type="entry name" value="HTH_LUXR_2"/>
    <property type="match status" value="1"/>
</dbReference>
<evidence type="ECO:0000259" key="4">
    <source>
        <dbReference type="PROSITE" id="PS50043"/>
    </source>
</evidence>
<proteinExistence type="predicted"/>
<dbReference type="OrthoDB" id="1137593at2"/>
<dbReference type="InterPro" id="IPR000792">
    <property type="entry name" value="Tscrpt_reg_LuxR_C"/>
</dbReference>
<dbReference type="InterPro" id="IPR027417">
    <property type="entry name" value="P-loop_NTPase"/>
</dbReference>
<evidence type="ECO:0000256" key="2">
    <source>
        <dbReference type="ARBA" id="ARBA00023125"/>
    </source>
</evidence>
<dbReference type="PROSITE" id="PS00622">
    <property type="entry name" value="HTH_LUXR_1"/>
    <property type="match status" value="1"/>
</dbReference>
<evidence type="ECO:0000256" key="1">
    <source>
        <dbReference type="ARBA" id="ARBA00023015"/>
    </source>
</evidence>
<dbReference type="SUPFAM" id="SSF52540">
    <property type="entry name" value="P-loop containing nucleoside triphosphate hydrolases"/>
    <property type="match status" value="1"/>
</dbReference>
<name>D6TV79_KTERA</name>
<dbReference type="GO" id="GO:0006355">
    <property type="term" value="P:regulation of DNA-templated transcription"/>
    <property type="evidence" value="ECO:0007669"/>
    <property type="project" value="InterPro"/>
</dbReference>
<dbReference type="Gene3D" id="3.40.50.300">
    <property type="entry name" value="P-loop containing nucleotide triphosphate hydrolases"/>
    <property type="match status" value="1"/>
</dbReference>
<dbReference type="EMBL" id="ADVG01000003">
    <property type="protein sequence ID" value="EFH84179.1"/>
    <property type="molecule type" value="Genomic_DNA"/>
</dbReference>
<dbReference type="STRING" id="485913.Krac_5201"/>
<dbReference type="InParanoid" id="D6TV79"/>
<dbReference type="InterPro" id="IPR003593">
    <property type="entry name" value="AAA+_ATPase"/>
</dbReference>
<dbReference type="AlphaFoldDB" id="D6TV79"/>
<dbReference type="InterPro" id="IPR016032">
    <property type="entry name" value="Sig_transdc_resp-reg_C-effctor"/>
</dbReference>
<evidence type="ECO:0000313" key="5">
    <source>
        <dbReference type="EMBL" id="EFH84179.1"/>
    </source>
</evidence>
<dbReference type="eggNOG" id="COG2909">
    <property type="taxonomic scope" value="Bacteria"/>
</dbReference>
<dbReference type="SUPFAM" id="SSF48452">
    <property type="entry name" value="TPR-like"/>
    <property type="match status" value="1"/>
</dbReference>
<dbReference type="InterPro" id="IPR036388">
    <property type="entry name" value="WH-like_DNA-bd_sf"/>
</dbReference>
<dbReference type="Pfam" id="PF17874">
    <property type="entry name" value="TPR_MalT"/>
    <property type="match status" value="1"/>
</dbReference>
<dbReference type="Gene3D" id="1.10.10.10">
    <property type="entry name" value="Winged helix-like DNA-binding domain superfamily/Winged helix DNA-binding domain"/>
    <property type="match status" value="1"/>
</dbReference>
<reference evidence="5 6" key="1">
    <citation type="journal article" date="2011" name="Stand. Genomic Sci.">
        <title>Non-contiguous finished genome sequence and contextual data of the filamentous soil bacterium Ktedonobacter racemifer type strain (SOSP1-21).</title>
        <authorList>
            <person name="Chang Y.J."/>
            <person name="Land M."/>
            <person name="Hauser L."/>
            <person name="Chertkov O."/>
            <person name="Del Rio T.G."/>
            <person name="Nolan M."/>
            <person name="Copeland A."/>
            <person name="Tice H."/>
            <person name="Cheng J.F."/>
            <person name="Lucas S."/>
            <person name="Han C."/>
            <person name="Goodwin L."/>
            <person name="Pitluck S."/>
            <person name="Ivanova N."/>
            <person name="Ovchinikova G."/>
            <person name="Pati A."/>
            <person name="Chen A."/>
            <person name="Palaniappan K."/>
            <person name="Mavromatis K."/>
            <person name="Liolios K."/>
            <person name="Brettin T."/>
            <person name="Fiebig A."/>
            <person name="Rohde M."/>
            <person name="Abt B."/>
            <person name="Goker M."/>
            <person name="Detter J.C."/>
            <person name="Woyke T."/>
            <person name="Bristow J."/>
            <person name="Eisen J.A."/>
            <person name="Markowitz V."/>
            <person name="Hugenholtz P."/>
            <person name="Kyrpides N.C."/>
            <person name="Klenk H.P."/>
            <person name="Lapidus A."/>
        </authorList>
    </citation>
    <scope>NUCLEOTIDE SEQUENCE [LARGE SCALE GENOMIC DNA]</scope>
    <source>
        <strain evidence="6">DSM 44963</strain>
    </source>
</reference>
<dbReference type="InterPro" id="IPR011990">
    <property type="entry name" value="TPR-like_helical_dom_sf"/>
</dbReference>
<keyword evidence="6" id="KW-1185">Reference proteome</keyword>
<dbReference type="SMART" id="SM00421">
    <property type="entry name" value="HTH_LUXR"/>
    <property type="match status" value="1"/>
</dbReference>
<comment type="caution">
    <text evidence="5">The sequence shown here is derived from an EMBL/GenBank/DDBJ whole genome shotgun (WGS) entry which is preliminary data.</text>
</comment>
<dbReference type="CDD" id="cd06170">
    <property type="entry name" value="LuxR_C_like"/>
    <property type="match status" value="1"/>
</dbReference>
<dbReference type="InterPro" id="IPR019734">
    <property type="entry name" value="TPR_rpt"/>
</dbReference>
<sequence length="907" mass="102481">MSKLNGMDSQHAGGVTERAFSSPLIQTRLHIPPLRAKLVQRPQLTASIEQALESKLLLLSAPAGYGKTTLLSAWANESSWPVAWFSLDTADNDRTRFLTYLIHALQHVQGQVGKITLDRLTSQQAQSTEMLLIPLVNEFLSAPRMVLVLDDYHVIEEQLIHEALLFLLEHLPESLRLIIATRTDPPLPLARLRARHQLRELRTSELRFRREESAAFLTESMDLQLPEETIVMLDERNQGWITGLQLAALSLQGPTQQPINLLTGIHHFVFDYLAEEVMQHLSTPLQEFLLKTSVLTHLQASLCEAVTGQESGQHQLEQLEKTNLFLTPLDAERTWYHYHPLFAAFLQKRLSQSTPELIPDLLIRASIWCEQHHYPDEAIQYALAAKQYLRAAQLMARHARTLLAKRELSTLLRWIEILPIDIIQAQPQLCVAYCWALLFTFQSERIVPFLQQVQDILDKIPDSEDKVTQQLRGEIAAIQATQASLKGDLKQTIARSQQALAWLPAEDLWTRGTLVFFQGVAYYVTGNMLKAQHAYQEALSLNHSAGNHALSLLVHCYLARLSVTVGRLQDALRILEAARAQAEQHDRHLSFEGGLLAIELSNIYYQQNEMDAAYTMLTRGIEIGKTVASTGVLRAGYTALARWQQARGQVEEVRSLLWQIDQMKQPASVLWIEAELQAYRFQWEIMQHHETAIERRLAEQEMKAPPISVLTEITYLAQARVLIASAHYDAALSLLEKLLQHAEDEQRTGGIISITVLQANAFSACGDRSAALKAIQRALSLAAPERYMRVFLDEGEPIKALLQQAVTHSIQSSYVIQLLRAFSEAASRTSHTQPLLDPLSERELEVLQCIMRGQSNQTIADHLQVSLNTVKTHMSHIFAKLHVNSRTQAVARANELQLIEVKRDSLL</sequence>
<organism evidence="5 6">
    <name type="scientific">Ktedonobacter racemifer DSM 44963</name>
    <dbReference type="NCBI Taxonomy" id="485913"/>
    <lineage>
        <taxon>Bacteria</taxon>
        <taxon>Bacillati</taxon>
        <taxon>Chloroflexota</taxon>
        <taxon>Ktedonobacteria</taxon>
        <taxon>Ktedonobacterales</taxon>
        <taxon>Ktedonobacteraceae</taxon>
        <taxon>Ktedonobacter</taxon>
    </lineage>
</organism>
<dbReference type="GO" id="GO:0003677">
    <property type="term" value="F:DNA binding"/>
    <property type="evidence" value="ECO:0007669"/>
    <property type="project" value="UniProtKB-KW"/>
</dbReference>
<feature type="domain" description="HTH luxR-type" evidence="4">
    <location>
        <begin position="832"/>
        <end position="897"/>
    </location>
</feature>
<dbReference type="Pfam" id="PF00196">
    <property type="entry name" value="GerE"/>
    <property type="match status" value="1"/>
</dbReference>
<dbReference type="PRINTS" id="PR00038">
    <property type="entry name" value="HTHLUXR"/>
</dbReference>
<dbReference type="SMART" id="SM00382">
    <property type="entry name" value="AAA"/>
    <property type="match status" value="1"/>
</dbReference>
<dbReference type="SUPFAM" id="SSF46894">
    <property type="entry name" value="C-terminal effector domain of the bipartite response regulators"/>
    <property type="match status" value="1"/>
</dbReference>
<keyword evidence="2" id="KW-0238">DNA-binding</keyword>